<comment type="similarity">
    <text evidence="1 2">Belongs to the peptidase M16 family.</text>
</comment>
<dbReference type="Pfam" id="PF05193">
    <property type="entry name" value="Peptidase_M16_C"/>
    <property type="match status" value="1"/>
</dbReference>
<gene>
    <name evidence="5" type="ORF">A2834_00170</name>
</gene>
<dbReference type="GO" id="GO:0004222">
    <property type="term" value="F:metalloendopeptidase activity"/>
    <property type="evidence" value="ECO:0007669"/>
    <property type="project" value="InterPro"/>
</dbReference>
<dbReference type="InterPro" id="IPR001431">
    <property type="entry name" value="Pept_M16_Zn_BS"/>
</dbReference>
<dbReference type="STRING" id="1798325.A2834_00170"/>
<feature type="domain" description="Peptidase M16 N-terminal" evidence="3">
    <location>
        <begin position="21"/>
        <end position="160"/>
    </location>
</feature>
<dbReference type="GO" id="GO:0006508">
    <property type="term" value="P:proteolysis"/>
    <property type="evidence" value="ECO:0007669"/>
    <property type="project" value="InterPro"/>
</dbReference>
<accession>A0A1F5VEN7</accession>
<sequence length="423" mass="47928">MKFEKRTFSNGLRCIVAPMKDTEAATLWALFGTGSKYETKKINGVSHFLEHLFFKGTKSRPRPGQIWRELDRIGAQKNAFTSKEYTGYYVKASAKHFDIGLDIVSDILIEPIFKKSEIEKERGVVLQEIAMDEDNPQRQAYQLIEELMYGDQPAGWDIAGTPETVKGITRDEIIKYKNSHYITANAVIVVAGHIDPETAFGKTEKAFLKMPRGTKLHKAKVLERQKKPAVKFKKKDVDQTHLRLALRAYDIFDERRYALQVLATILGGNMSSYLWREIREKGGLAYYVGASADEATDTGYLLATAGVSHANFLKTVKKIVEILKYIKSNGVSQRELDFAKEFIRGSMALAFETTDEVATFLASQELFYGRIMTPLDILAKIEKVGRRDIIDVVKDVFRREKINLAAITTEENSADFEKILNTL</sequence>
<dbReference type="EMBL" id="MFHD01000024">
    <property type="protein sequence ID" value="OGF61884.1"/>
    <property type="molecule type" value="Genomic_DNA"/>
</dbReference>
<dbReference type="PROSITE" id="PS00143">
    <property type="entry name" value="INSULINASE"/>
    <property type="match status" value="1"/>
</dbReference>
<dbReference type="GO" id="GO:0046872">
    <property type="term" value="F:metal ion binding"/>
    <property type="evidence" value="ECO:0007669"/>
    <property type="project" value="InterPro"/>
</dbReference>
<reference evidence="5 6" key="1">
    <citation type="journal article" date="2016" name="Nat. Commun.">
        <title>Thousands of microbial genomes shed light on interconnected biogeochemical processes in an aquifer system.</title>
        <authorList>
            <person name="Anantharaman K."/>
            <person name="Brown C.T."/>
            <person name="Hug L.A."/>
            <person name="Sharon I."/>
            <person name="Castelle C.J."/>
            <person name="Probst A.J."/>
            <person name="Thomas B.C."/>
            <person name="Singh A."/>
            <person name="Wilkins M.J."/>
            <person name="Karaoz U."/>
            <person name="Brodie E.L."/>
            <person name="Williams K.H."/>
            <person name="Hubbard S.S."/>
            <person name="Banfield J.F."/>
        </authorList>
    </citation>
    <scope>NUCLEOTIDE SEQUENCE [LARGE SCALE GENOMIC DNA]</scope>
</reference>
<organism evidence="5 6">
    <name type="scientific">Candidatus Giovannonibacteria bacterium RIFCSPHIGHO2_01_FULL_45_23</name>
    <dbReference type="NCBI Taxonomy" id="1798325"/>
    <lineage>
        <taxon>Bacteria</taxon>
        <taxon>Candidatus Giovannoniibacteriota</taxon>
    </lineage>
</organism>
<dbReference type="AlphaFoldDB" id="A0A1F5VEN7"/>
<protein>
    <recommendedName>
        <fullName evidence="7">Peptidase M16</fullName>
    </recommendedName>
</protein>
<dbReference type="PANTHER" id="PTHR11851">
    <property type="entry name" value="METALLOPROTEASE"/>
    <property type="match status" value="1"/>
</dbReference>
<dbReference type="Gene3D" id="3.30.830.10">
    <property type="entry name" value="Metalloenzyme, LuxS/M16 peptidase-like"/>
    <property type="match status" value="2"/>
</dbReference>
<proteinExistence type="inferred from homology"/>
<dbReference type="InterPro" id="IPR007863">
    <property type="entry name" value="Peptidase_M16_C"/>
</dbReference>
<evidence type="ECO:0000313" key="6">
    <source>
        <dbReference type="Proteomes" id="UP000179251"/>
    </source>
</evidence>
<name>A0A1F5VEN7_9BACT</name>
<evidence type="ECO:0000256" key="1">
    <source>
        <dbReference type="ARBA" id="ARBA00007261"/>
    </source>
</evidence>
<dbReference type="Proteomes" id="UP000179251">
    <property type="component" value="Unassembled WGS sequence"/>
</dbReference>
<evidence type="ECO:0000313" key="5">
    <source>
        <dbReference type="EMBL" id="OGF61884.1"/>
    </source>
</evidence>
<evidence type="ECO:0000259" key="3">
    <source>
        <dbReference type="Pfam" id="PF00675"/>
    </source>
</evidence>
<dbReference type="Pfam" id="PF00675">
    <property type="entry name" value="Peptidase_M16"/>
    <property type="match status" value="1"/>
</dbReference>
<dbReference type="SUPFAM" id="SSF63411">
    <property type="entry name" value="LuxS/MPP-like metallohydrolase"/>
    <property type="match status" value="2"/>
</dbReference>
<evidence type="ECO:0000259" key="4">
    <source>
        <dbReference type="Pfam" id="PF05193"/>
    </source>
</evidence>
<evidence type="ECO:0008006" key="7">
    <source>
        <dbReference type="Google" id="ProtNLM"/>
    </source>
</evidence>
<dbReference type="InterPro" id="IPR011765">
    <property type="entry name" value="Pept_M16_N"/>
</dbReference>
<comment type="caution">
    <text evidence="5">The sequence shown here is derived from an EMBL/GenBank/DDBJ whole genome shotgun (WGS) entry which is preliminary data.</text>
</comment>
<dbReference type="PANTHER" id="PTHR11851:SF49">
    <property type="entry name" value="MITOCHONDRIAL-PROCESSING PEPTIDASE SUBUNIT ALPHA"/>
    <property type="match status" value="1"/>
</dbReference>
<feature type="domain" description="Peptidase M16 C-terminal" evidence="4">
    <location>
        <begin position="168"/>
        <end position="341"/>
    </location>
</feature>
<dbReference type="InterPro" id="IPR011249">
    <property type="entry name" value="Metalloenz_LuxS/M16"/>
</dbReference>
<evidence type="ECO:0000256" key="2">
    <source>
        <dbReference type="RuleBase" id="RU004447"/>
    </source>
</evidence>
<dbReference type="InterPro" id="IPR050361">
    <property type="entry name" value="MPP/UQCRC_Complex"/>
</dbReference>